<comment type="similarity">
    <text evidence="2">Belongs to the methyltransferase superfamily. L-isoaspartyl/D-aspartyl protein methyltransferase family.</text>
</comment>
<dbReference type="Pfam" id="PF01135">
    <property type="entry name" value="PCMT"/>
    <property type="match status" value="1"/>
</dbReference>
<gene>
    <name evidence="9" type="ORF">TSPGSL018_5625</name>
</gene>
<dbReference type="PANTHER" id="PTHR11579">
    <property type="entry name" value="PROTEIN-L-ISOASPARTATE O-METHYLTRANSFERASE"/>
    <property type="match status" value="1"/>
</dbReference>
<evidence type="ECO:0000256" key="2">
    <source>
        <dbReference type="ARBA" id="ARBA00005369"/>
    </source>
</evidence>
<dbReference type="EMBL" id="GBEZ01002586">
    <property type="protein sequence ID" value="JAC82484.1"/>
    <property type="molecule type" value="Transcribed_RNA"/>
</dbReference>
<dbReference type="PROSITE" id="PS01279">
    <property type="entry name" value="PCMT"/>
    <property type="match status" value="1"/>
</dbReference>
<organism evidence="9">
    <name type="scientific">Tetraselmis sp. GSL018</name>
    <dbReference type="NCBI Taxonomy" id="582737"/>
    <lineage>
        <taxon>Eukaryota</taxon>
        <taxon>Viridiplantae</taxon>
        <taxon>Chlorophyta</taxon>
        <taxon>core chlorophytes</taxon>
        <taxon>Chlorodendrophyceae</taxon>
        <taxon>Chlorodendrales</taxon>
        <taxon>Chlorodendraceae</taxon>
        <taxon>Tetraselmis</taxon>
    </lineage>
</organism>
<dbReference type="Gene3D" id="3.40.50.150">
    <property type="entry name" value="Vaccinia Virus protein VP39"/>
    <property type="match status" value="1"/>
</dbReference>
<evidence type="ECO:0000256" key="7">
    <source>
        <dbReference type="ARBA" id="ARBA00022691"/>
    </source>
</evidence>
<sequence length="212" mass="22273">MSKVMEKQDSEMTSSEISKRGDTVGPETEQPKGATWTAGCSGCSNRELVENLRAAGFITRQDVYDAMLATDRANYVPTPCANKGKSDTYIWGPYADAPQSIGSKVTISAPHIHAMTLEALAEVITSGGTRVLDVGCGSGILLAYMARMAPASCTIVGLEVVGRLADMSRRNLLADGLFLQGSGGTGPRIEVFQGDGWQGLPGLGPFDAINVG</sequence>
<comment type="subcellular location">
    <subcellularLocation>
        <location evidence="1">Cytoplasm</location>
    </subcellularLocation>
</comment>
<keyword evidence="6 9" id="KW-0808">Transferase</keyword>
<evidence type="ECO:0000256" key="6">
    <source>
        <dbReference type="ARBA" id="ARBA00022679"/>
    </source>
</evidence>
<dbReference type="EC" id="2.1.1.77" evidence="3"/>
<feature type="region of interest" description="Disordered" evidence="8">
    <location>
        <begin position="1"/>
        <end position="37"/>
    </location>
</feature>
<dbReference type="PANTHER" id="PTHR11579:SF0">
    <property type="entry name" value="PROTEIN-L-ISOASPARTATE(D-ASPARTATE) O-METHYLTRANSFERASE"/>
    <property type="match status" value="1"/>
</dbReference>
<evidence type="ECO:0000256" key="3">
    <source>
        <dbReference type="ARBA" id="ARBA00011890"/>
    </source>
</evidence>
<keyword evidence="5 9" id="KW-0489">Methyltransferase</keyword>
<proteinExistence type="inferred from homology"/>
<protein>
    <recommendedName>
        <fullName evidence="3">protein-L-isoaspartate(D-aspartate) O-methyltransferase</fullName>
        <ecNumber evidence="3">2.1.1.77</ecNumber>
    </recommendedName>
</protein>
<feature type="non-terminal residue" evidence="9">
    <location>
        <position position="212"/>
    </location>
</feature>
<keyword evidence="7" id="KW-0949">S-adenosyl-L-methionine</keyword>
<evidence type="ECO:0000256" key="4">
    <source>
        <dbReference type="ARBA" id="ARBA00022490"/>
    </source>
</evidence>
<name>A0A061SHD1_9CHLO</name>
<dbReference type="CDD" id="cd02440">
    <property type="entry name" value="AdoMet_MTases"/>
    <property type="match status" value="1"/>
</dbReference>
<keyword evidence="4" id="KW-0963">Cytoplasm</keyword>
<dbReference type="InterPro" id="IPR000682">
    <property type="entry name" value="PCMT"/>
</dbReference>
<evidence type="ECO:0000313" key="9">
    <source>
        <dbReference type="EMBL" id="JAC82484.1"/>
    </source>
</evidence>
<evidence type="ECO:0000256" key="8">
    <source>
        <dbReference type="SAM" id="MobiDB-lite"/>
    </source>
</evidence>
<dbReference type="InterPro" id="IPR029063">
    <property type="entry name" value="SAM-dependent_MTases_sf"/>
</dbReference>
<dbReference type="GO" id="GO:0004719">
    <property type="term" value="F:protein-L-isoaspartate (D-aspartate) O-methyltransferase activity"/>
    <property type="evidence" value="ECO:0007669"/>
    <property type="project" value="UniProtKB-EC"/>
</dbReference>
<accession>A0A061SHD1</accession>
<feature type="compositionally biased region" description="Basic and acidic residues" evidence="8">
    <location>
        <begin position="1"/>
        <end position="10"/>
    </location>
</feature>
<dbReference type="GO" id="GO:0032259">
    <property type="term" value="P:methylation"/>
    <property type="evidence" value="ECO:0007669"/>
    <property type="project" value="UniProtKB-KW"/>
</dbReference>
<reference evidence="9" key="1">
    <citation type="submission" date="2014-05" db="EMBL/GenBank/DDBJ databases">
        <title>The transcriptome of the halophilic microalga Tetraselmis sp. GSL018 isolated from the Great Salt Lake, Utah.</title>
        <authorList>
            <person name="Jinkerson R.E."/>
            <person name="D'Adamo S."/>
            <person name="Posewitz M.C."/>
        </authorList>
    </citation>
    <scope>NUCLEOTIDE SEQUENCE</scope>
    <source>
        <strain evidence="9">GSL018</strain>
    </source>
</reference>
<evidence type="ECO:0000256" key="1">
    <source>
        <dbReference type="ARBA" id="ARBA00004496"/>
    </source>
</evidence>
<dbReference type="SUPFAM" id="SSF53335">
    <property type="entry name" value="S-adenosyl-L-methionine-dependent methyltransferases"/>
    <property type="match status" value="1"/>
</dbReference>
<evidence type="ECO:0000256" key="5">
    <source>
        <dbReference type="ARBA" id="ARBA00022603"/>
    </source>
</evidence>
<dbReference type="GO" id="GO:0005737">
    <property type="term" value="C:cytoplasm"/>
    <property type="evidence" value="ECO:0007669"/>
    <property type="project" value="UniProtKB-SubCell"/>
</dbReference>
<dbReference type="AlphaFoldDB" id="A0A061SHD1"/>